<reference evidence="1 2" key="1">
    <citation type="submission" date="2018-06" db="EMBL/GenBank/DDBJ databases">
        <title>Genomic Encyclopedia of Archaeal and Bacterial Type Strains, Phase II (KMG-II): from individual species to whole genera.</title>
        <authorList>
            <person name="Goeker M."/>
        </authorList>
    </citation>
    <scope>NUCLEOTIDE SEQUENCE [LARGE SCALE GENOMIC DNA]</scope>
    <source>
        <strain evidence="1 2">DSM 25663</strain>
    </source>
</reference>
<name>A0A328YIF1_9FLAO</name>
<proteinExistence type="predicted"/>
<dbReference type="AlphaFoldDB" id="A0A328YIF1"/>
<gene>
    <name evidence="1" type="ORF">CLV55_106133</name>
</gene>
<evidence type="ECO:0000313" key="2">
    <source>
        <dbReference type="Proteomes" id="UP000248840"/>
    </source>
</evidence>
<evidence type="ECO:0000313" key="1">
    <source>
        <dbReference type="EMBL" id="RAR71782.1"/>
    </source>
</evidence>
<accession>A0A328YIF1</accession>
<protein>
    <submittedName>
        <fullName evidence="1">Uncharacterized protein DUF4403</fullName>
    </submittedName>
</protein>
<dbReference type="Pfam" id="PF14356">
    <property type="entry name" value="DUF4403"/>
    <property type="match status" value="1"/>
</dbReference>
<dbReference type="Proteomes" id="UP000248840">
    <property type="component" value="Unassembled WGS sequence"/>
</dbReference>
<dbReference type="InterPro" id="IPR025515">
    <property type="entry name" value="DUF4403"/>
</dbReference>
<keyword evidence="2" id="KW-1185">Reference proteome</keyword>
<sequence length="482" mass="54583">MFIRRKNIFFVTFTPKFFTMKKNLFFVFYIMIIALLTRCGTTSKIEALKPEPSGTNAVVYKTTNSYVNMPLEVSLNEIENQVNKSLHDLVYEDANLEDDKTQMKIWKTSSIKLAAKDGKIESVLPLKIWIKIKYGTEFLGLNDTKELDLNGIITVQSDIKLSNWKLTTNSVIKDFNWSESPTLLVAGKKMPVTYLINPALSLFKTKIAKKIDDAIEKTCDFKPYVLTVLQTLSNPFQTSAQYETWFKLNPLEITVTDAVLQKNTIKMDLGLKCTMQTIVGETPKNNFNKDNFLFKSVAKVPEKTTVSVAAVSTFESASRIITKNFQGKEFSSGSRKIVIQNVTLWSKDSKIIIALDLTGSINGTIYLSGIPNYNTVTKEIYFDQMDYVLNTKGLLTKTANWLLQGVILKKMEESCRYSIKENLEEGRKNLLPFLNNYSPMKGVFVNGSLDDFEFEKVEITSNALVAFIKTTGKMNVKIDGMD</sequence>
<dbReference type="EMBL" id="QLSZ01000006">
    <property type="protein sequence ID" value="RAR71782.1"/>
    <property type="molecule type" value="Genomic_DNA"/>
</dbReference>
<comment type="caution">
    <text evidence="1">The sequence shown here is derived from an EMBL/GenBank/DDBJ whole genome shotgun (WGS) entry which is preliminary data.</text>
</comment>
<organism evidence="1 2">
    <name type="scientific">Flavobacterium aciduliphilum</name>
    <dbReference type="NCBI Taxonomy" id="1101402"/>
    <lineage>
        <taxon>Bacteria</taxon>
        <taxon>Pseudomonadati</taxon>
        <taxon>Bacteroidota</taxon>
        <taxon>Flavobacteriia</taxon>
        <taxon>Flavobacteriales</taxon>
        <taxon>Flavobacteriaceae</taxon>
        <taxon>Flavobacterium</taxon>
    </lineage>
</organism>